<sequence>MYGLTASNARSLNFHTTGNGTNDWSLAIDRLTESVHNATKKRIAYWHRKNAAGGTNGRALFHRCRVFAIADDNGADRVFVEVEGETNGAAFELEELVHADIGKTRHASNTVAHFEHTADLRRLK</sequence>
<name>A0A6J6QCV8_9ZZZZ</name>
<gene>
    <name evidence="1" type="ORF">UFOPK2624_01029</name>
</gene>
<dbReference type="EMBL" id="CAEZXY010000042">
    <property type="protein sequence ID" value="CAB4709590.1"/>
    <property type="molecule type" value="Genomic_DNA"/>
</dbReference>
<proteinExistence type="predicted"/>
<organism evidence="1">
    <name type="scientific">freshwater metagenome</name>
    <dbReference type="NCBI Taxonomy" id="449393"/>
    <lineage>
        <taxon>unclassified sequences</taxon>
        <taxon>metagenomes</taxon>
        <taxon>ecological metagenomes</taxon>
    </lineage>
</organism>
<evidence type="ECO:0000313" key="1">
    <source>
        <dbReference type="EMBL" id="CAB4709590.1"/>
    </source>
</evidence>
<dbReference type="AlphaFoldDB" id="A0A6J6QCV8"/>
<protein>
    <submittedName>
        <fullName evidence="1">Unannotated protein</fullName>
    </submittedName>
</protein>
<reference evidence="1" key="1">
    <citation type="submission" date="2020-05" db="EMBL/GenBank/DDBJ databases">
        <authorList>
            <person name="Chiriac C."/>
            <person name="Salcher M."/>
            <person name="Ghai R."/>
            <person name="Kavagutti S V."/>
        </authorList>
    </citation>
    <scope>NUCLEOTIDE SEQUENCE</scope>
</reference>
<accession>A0A6J6QCV8</accession>